<dbReference type="AlphaFoldDB" id="A0AAV7U2H9"/>
<reference evidence="2" key="1">
    <citation type="journal article" date="2022" name="bioRxiv">
        <title>Sequencing and chromosome-scale assembly of the giantPleurodeles waltlgenome.</title>
        <authorList>
            <person name="Brown T."/>
            <person name="Elewa A."/>
            <person name="Iarovenko S."/>
            <person name="Subramanian E."/>
            <person name="Araus A.J."/>
            <person name="Petzold A."/>
            <person name="Susuki M."/>
            <person name="Suzuki K.-i.T."/>
            <person name="Hayashi T."/>
            <person name="Toyoda A."/>
            <person name="Oliveira C."/>
            <person name="Osipova E."/>
            <person name="Leigh N.D."/>
            <person name="Simon A."/>
            <person name="Yun M.H."/>
        </authorList>
    </citation>
    <scope>NUCLEOTIDE SEQUENCE</scope>
    <source>
        <strain evidence="2">20211129_DDA</strain>
        <tissue evidence="2">Liver</tissue>
    </source>
</reference>
<feature type="region of interest" description="Disordered" evidence="1">
    <location>
        <begin position="1"/>
        <end position="22"/>
    </location>
</feature>
<sequence>MHRLVKKRRVRPSNPPQTPAASMCLGLADESLALGPAPSVVSVSPDGEPQVVSLQRWFSSLLGLVPLQPSWGTVAEQGPPSWVSRLPPSKNTSDPGAGEEDGTGSRDPCQGRGAQQCLSNQFHCPPGTVGKSVHRHRWHTGQNRECVDGTTGRRVDGTTGRCLDGTTRRCLNGTTGHVHTAIRLAMRGQTPLGGASVAPLGRALIVTLGTCALAPEENALMEPMGNTLMAPLADALMAQLGTCALAPAGMPRWHHWVIGRWHHWSMR</sequence>
<accession>A0AAV7U2H9</accession>
<gene>
    <name evidence="2" type="ORF">NDU88_007854</name>
</gene>
<dbReference type="EMBL" id="JANPWB010000006">
    <property type="protein sequence ID" value="KAJ1182670.1"/>
    <property type="molecule type" value="Genomic_DNA"/>
</dbReference>
<evidence type="ECO:0000313" key="3">
    <source>
        <dbReference type="Proteomes" id="UP001066276"/>
    </source>
</evidence>
<evidence type="ECO:0000313" key="2">
    <source>
        <dbReference type="EMBL" id="KAJ1182670.1"/>
    </source>
</evidence>
<dbReference type="Proteomes" id="UP001066276">
    <property type="component" value="Chromosome 3_2"/>
</dbReference>
<protein>
    <submittedName>
        <fullName evidence="2">Uncharacterized protein</fullName>
    </submittedName>
</protein>
<comment type="caution">
    <text evidence="2">The sequence shown here is derived from an EMBL/GenBank/DDBJ whole genome shotgun (WGS) entry which is preliminary data.</text>
</comment>
<keyword evidence="3" id="KW-1185">Reference proteome</keyword>
<organism evidence="2 3">
    <name type="scientific">Pleurodeles waltl</name>
    <name type="common">Iberian ribbed newt</name>
    <dbReference type="NCBI Taxonomy" id="8319"/>
    <lineage>
        <taxon>Eukaryota</taxon>
        <taxon>Metazoa</taxon>
        <taxon>Chordata</taxon>
        <taxon>Craniata</taxon>
        <taxon>Vertebrata</taxon>
        <taxon>Euteleostomi</taxon>
        <taxon>Amphibia</taxon>
        <taxon>Batrachia</taxon>
        <taxon>Caudata</taxon>
        <taxon>Salamandroidea</taxon>
        <taxon>Salamandridae</taxon>
        <taxon>Pleurodelinae</taxon>
        <taxon>Pleurodeles</taxon>
    </lineage>
</organism>
<feature type="compositionally biased region" description="Basic residues" evidence="1">
    <location>
        <begin position="1"/>
        <end position="11"/>
    </location>
</feature>
<feature type="region of interest" description="Disordered" evidence="1">
    <location>
        <begin position="76"/>
        <end position="112"/>
    </location>
</feature>
<proteinExistence type="predicted"/>
<evidence type="ECO:0000256" key="1">
    <source>
        <dbReference type="SAM" id="MobiDB-lite"/>
    </source>
</evidence>
<name>A0AAV7U2H9_PLEWA</name>